<organism evidence="12 13">
    <name type="scientific">Paraburkholderia dinghuensis</name>
    <dbReference type="NCBI Taxonomy" id="2305225"/>
    <lineage>
        <taxon>Bacteria</taxon>
        <taxon>Pseudomonadati</taxon>
        <taxon>Pseudomonadota</taxon>
        <taxon>Betaproteobacteria</taxon>
        <taxon>Burkholderiales</taxon>
        <taxon>Burkholderiaceae</taxon>
        <taxon>Paraburkholderia</taxon>
    </lineage>
</organism>
<dbReference type="CDD" id="cd05282">
    <property type="entry name" value="ETR_like"/>
    <property type="match status" value="1"/>
</dbReference>
<keyword evidence="4" id="KW-0521">NADP</keyword>
<keyword evidence="8" id="KW-0275">Fatty acid biosynthesis</keyword>
<keyword evidence="2" id="KW-0444">Lipid biosynthesis</keyword>
<evidence type="ECO:0000259" key="11">
    <source>
        <dbReference type="SMART" id="SM00829"/>
    </source>
</evidence>
<dbReference type="InterPro" id="IPR013154">
    <property type="entry name" value="ADH-like_N"/>
</dbReference>
<feature type="domain" description="Enoyl reductase (ER)" evidence="11">
    <location>
        <begin position="76"/>
        <end position="389"/>
    </location>
</feature>
<comment type="similarity">
    <text evidence="1">Belongs to the zinc-containing alcohol dehydrogenase family. Quinone oxidoreductase subfamily.</text>
</comment>
<evidence type="ECO:0000256" key="10">
    <source>
        <dbReference type="ARBA" id="ARBA00048843"/>
    </source>
</evidence>
<dbReference type="SUPFAM" id="SSF50129">
    <property type="entry name" value="GroES-like"/>
    <property type="match status" value="1"/>
</dbReference>
<dbReference type="InterPro" id="IPR036291">
    <property type="entry name" value="NAD(P)-bd_dom_sf"/>
</dbReference>
<dbReference type="Gene3D" id="3.40.50.720">
    <property type="entry name" value="NAD(P)-binding Rossmann-like Domain"/>
    <property type="match status" value="1"/>
</dbReference>
<dbReference type="InterPro" id="IPR011032">
    <property type="entry name" value="GroES-like_sf"/>
</dbReference>
<accession>A0A3N6MYP2</accession>
<dbReference type="EC" id="1.3.1.104" evidence="9"/>
<dbReference type="SMART" id="SM00829">
    <property type="entry name" value="PKS_ER"/>
    <property type="match status" value="1"/>
</dbReference>
<dbReference type="PANTHER" id="PTHR43981:SF2">
    <property type="entry name" value="ENOYL-[ACYL-CARRIER-PROTEIN] REDUCTASE, MITOCHONDRIAL"/>
    <property type="match status" value="1"/>
</dbReference>
<keyword evidence="5" id="KW-0809">Transit peptide</keyword>
<sequence>MPLWFRNRLFCSVKPRTSTPRSQHKDTGSKAILARCLPRGLRIIACRDIPTGTAPGHSGAGQQGESMKQIRIDRFGVPAQVARCCDVADPGEPSPWEVLIDIEVSTISPADLSRLSGRYGELPRLPATAGLEGVGRIVSRGAQVNGLEVGDRVIVKANGNWCQRQRIPATLALKVPADLDVFQLATLKVNACTALELVRRQVPLKRGDWLVQTAPLSGVGRAVMQVARHYGVRTLNIVRRASAIDEVLEAGGDAAIEDGADMMQAALEIVGHAPMPLAIDAVGGEGVSRLAGLLAPGGTVINYGMLSGQPISIGCDQTIFHNISVKGFWLAQKMLYMSRAESDALILDAVDLLSKGVLHAEIAGTYSLDEIGKAIGRAEEAGRHGKVCLLPNGPIARAQPGSQMAQPAMVQLQ</sequence>
<name>A0A3N6MYP2_9BURK</name>
<dbReference type="Proteomes" id="UP000272778">
    <property type="component" value="Unassembled WGS sequence"/>
</dbReference>
<protein>
    <recommendedName>
        <fullName evidence="9">enoyl-[acyl-carrier-protein] reductase</fullName>
        <ecNumber evidence="9">1.3.1.104</ecNumber>
    </recommendedName>
</protein>
<dbReference type="OrthoDB" id="9788224at2"/>
<reference evidence="12 13" key="1">
    <citation type="submission" date="2018-11" db="EMBL/GenBank/DDBJ databases">
        <title>Paraburkholderia sp. DHOA04, isolated from soil.</title>
        <authorList>
            <person name="Gao Z.-H."/>
            <person name="Qiu L.-H."/>
            <person name="Fu J.-C."/>
        </authorList>
    </citation>
    <scope>NUCLEOTIDE SEQUENCE [LARGE SCALE GENOMIC DNA]</scope>
    <source>
        <strain evidence="12 13">DHOA04</strain>
    </source>
</reference>
<evidence type="ECO:0000313" key="12">
    <source>
        <dbReference type="EMBL" id="RQH08899.1"/>
    </source>
</evidence>
<keyword evidence="6" id="KW-0560">Oxidoreductase</keyword>
<dbReference type="GO" id="GO:0006633">
    <property type="term" value="P:fatty acid biosynthetic process"/>
    <property type="evidence" value="ECO:0007669"/>
    <property type="project" value="UniProtKB-KW"/>
</dbReference>
<evidence type="ECO:0000256" key="6">
    <source>
        <dbReference type="ARBA" id="ARBA00023002"/>
    </source>
</evidence>
<dbReference type="SUPFAM" id="SSF51735">
    <property type="entry name" value="NAD(P)-binding Rossmann-fold domains"/>
    <property type="match status" value="1"/>
</dbReference>
<dbReference type="GO" id="GO:0141148">
    <property type="term" value="F:enoyl-[acyl-carrier-protein] reductase (NADPH) activity"/>
    <property type="evidence" value="ECO:0007669"/>
    <property type="project" value="UniProtKB-EC"/>
</dbReference>
<evidence type="ECO:0000256" key="3">
    <source>
        <dbReference type="ARBA" id="ARBA00022832"/>
    </source>
</evidence>
<keyword evidence="7" id="KW-0443">Lipid metabolism</keyword>
<comment type="caution">
    <text evidence="12">The sequence shown here is derived from an EMBL/GenBank/DDBJ whole genome shotgun (WGS) entry which is preliminary data.</text>
</comment>
<dbReference type="Pfam" id="PF08240">
    <property type="entry name" value="ADH_N"/>
    <property type="match status" value="1"/>
</dbReference>
<keyword evidence="13" id="KW-1185">Reference proteome</keyword>
<evidence type="ECO:0000256" key="8">
    <source>
        <dbReference type="ARBA" id="ARBA00023160"/>
    </source>
</evidence>
<proteinExistence type="inferred from homology"/>
<dbReference type="Gene3D" id="3.90.180.10">
    <property type="entry name" value="Medium-chain alcohol dehydrogenases, catalytic domain"/>
    <property type="match status" value="1"/>
</dbReference>
<evidence type="ECO:0000256" key="9">
    <source>
        <dbReference type="ARBA" id="ARBA00038963"/>
    </source>
</evidence>
<dbReference type="InterPro" id="IPR020843">
    <property type="entry name" value="ER"/>
</dbReference>
<dbReference type="PANTHER" id="PTHR43981">
    <property type="entry name" value="ENOYL-[ACYL-CARRIER-PROTEIN] REDUCTASE, MITOCHONDRIAL"/>
    <property type="match status" value="1"/>
</dbReference>
<dbReference type="AlphaFoldDB" id="A0A3N6MYP2"/>
<dbReference type="Pfam" id="PF00107">
    <property type="entry name" value="ADH_zinc_N"/>
    <property type="match status" value="1"/>
</dbReference>
<evidence type="ECO:0000256" key="1">
    <source>
        <dbReference type="ARBA" id="ARBA00010371"/>
    </source>
</evidence>
<dbReference type="InterPro" id="IPR051034">
    <property type="entry name" value="Mito_Enoyl-ACP_Reductase"/>
</dbReference>
<dbReference type="InterPro" id="IPR013149">
    <property type="entry name" value="ADH-like_C"/>
</dbReference>
<gene>
    <name evidence="12" type="ORF">D1Y85_03205</name>
</gene>
<keyword evidence="3" id="KW-0276">Fatty acid metabolism</keyword>
<evidence type="ECO:0000313" key="13">
    <source>
        <dbReference type="Proteomes" id="UP000272778"/>
    </source>
</evidence>
<evidence type="ECO:0000256" key="4">
    <source>
        <dbReference type="ARBA" id="ARBA00022857"/>
    </source>
</evidence>
<comment type="catalytic activity">
    <reaction evidence="10">
        <text>a 2,3-saturated acyl-[ACP] + NADP(+) = a (2E)-enoyl-[ACP] + NADPH + H(+)</text>
        <dbReference type="Rhea" id="RHEA:22564"/>
        <dbReference type="Rhea" id="RHEA-COMP:9925"/>
        <dbReference type="Rhea" id="RHEA-COMP:9926"/>
        <dbReference type="ChEBI" id="CHEBI:15378"/>
        <dbReference type="ChEBI" id="CHEBI:57783"/>
        <dbReference type="ChEBI" id="CHEBI:58349"/>
        <dbReference type="ChEBI" id="CHEBI:78784"/>
        <dbReference type="ChEBI" id="CHEBI:78785"/>
        <dbReference type="EC" id="1.3.1.104"/>
    </reaction>
</comment>
<evidence type="ECO:0000256" key="5">
    <source>
        <dbReference type="ARBA" id="ARBA00022946"/>
    </source>
</evidence>
<dbReference type="EMBL" id="RQIS01000002">
    <property type="protein sequence ID" value="RQH08899.1"/>
    <property type="molecule type" value="Genomic_DNA"/>
</dbReference>
<evidence type="ECO:0000256" key="2">
    <source>
        <dbReference type="ARBA" id="ARBA00022516"/>
    </source>
</evidence>
<evidence type="ECO:0000256" key="7">
    <source>
        <dbReference type="ARBA" id="ARBA00023098"/>
    </source>
</evidence>